<evidence type="ECO:0000313" key="9">
    <source>
        <dbReference type="EMBL" id="SLN26845.1"/>
    </source>
</evidence>
<dbReference type="EMBL" id="FWFU01000001">
    <property type="protein sequence ID" value="SLN26845.1"/>
    <property type="molecule type" value="Genomic_DNA"/>
</dbReference>
<dbReference type="GO" id="GO:0005886">
    <property type="term" value="C:plasma membrane"/>
    <property type="evidence" value="ECO:0007669"/>
    <property type="project" value="UniProtKB-SubCell"/>
</dbReference>
<evidence type="ECO:0000256" key="7">
    <source>
        <dbReference type="ARBA" id="ARBA00023136"/>
    </source>
</evidence>
<evidence type="ECO:0000256" key="3">
    <source>
        <dbReference type="ARBA" id="ARBA00022475"/>
    </source>
</evidence>
<dbReference type="RefSeq" id="WP_085816786.1">
    <property type="nucleotide sequence ID" value="NZ_FWFU01000001.1"/>
</dbReference>
<dbReference type="PANTHER" id="PTHR32024:SF3">
    <property type="entry name" value="TRK SYSTEM POTASSIUM UPTAKE PROTEIN"/>
    <property type="match status" value="1"/>
</dbReference>
<feature type="transmembrane region" description="Helical" evidence="8">
    <location>
        <begin position="39"/>
        <end position="61"/>
    </location>
</feature>
<feature type="transmembrane region" description="Helical" evidence="8">
    <location>
        <begin position="217"/>
        <end position="238"/>
    </location>
</feature>
<feature type="transmembrane region" description="Helical" evidence="8">
    <location>
        <begin position="479"/>
        <end position="499"/>
    </location>
</feature>
<name>A0A1X6YNU1_9RHOB</name>
<keyword evidence="7 8" id="KW-0472">Membrane</keyword>
<feature type="transmembrane region" description="Helical" evidence="8">
    <location>
        <begin position="445"/>
        <end position="467"/>
    </location>
</feature>
<evidence type="ECO:0000256" key="8">
    <source>
        <dbReference type="SAM" id="Phobius"/>
    </source>
</evidence>
<feature type="transmembrane region" description="Helical" evidence="8">
    <location>
        <begin position="284"/>
        <end position="302"/>
    </location>
</feature>
<dbReference type="Proteomes" id="UP000193207">
    <property type="component" value="Unassembled WGS sequence"/>
</dbReference>
<reference evidence="9 10" key="1">
    <citation type="submission" date="2017-03" db="EMBL/GenBank/DDBJ databases">
        <authorList>
            <person name="Afonso C.L."/>
            <person name="Miller P.J."/>
            <person name="Scott M.A."/>
            <person name="Spackman E."/>
            <person name="Goraichik I."/>
            <person name="Dimitrov K.M."/>
            <person name="Suarez D.L."/>
            <person name="Swayne D.E."/>
        </authorList>
    </citation>
    <scope>NUCLEOTIDE SEQUENCE [LARGE SCALE GENOMIC DNA]</scope>
    <source>
        <strain evidence="9 10">CECT 8110</strain>
    </source>
</reference>
<feature type="transmembrane region" description="Helical" evidence="8">
    <location>
        <begin position="356"/>
        <end position="383"/>
    </location>
</feature>
<dbReference type="PANTHER" id="PTHR32024">
    <property type="entry name" value="TRK SYSTEM POTASSIUM UPTAKE PROTEIN TRKG-RELATED"/>
    <property type="match status" value="1"/>
</dbReference>
<comment type="subcellular location">
    <subcellularLocation>
        <location evidence="1">Cell membrane</location>
        <topology evidence="1">Multi-pass membrane protein</topology>
    </subcellularLocation>
</comment>
<feature type="transmembrane region" description="Helical" evidence="8">
    <location>
        <begin position="245"/>
        <end position="264"/>
    </location>
</feature>
<keyword evidence="5 8" id="KW-1133">Transmembrane helix</keyword>
<accession>A0A1X6YNU1</accession>
<feature type="transmembrane region" description="Helical" evidence="8">
    <location>
        <begin position="73"/>
        <end position="92"/>
    </location>
</feature>
<feature type="transmembrane region" description="Helical" evidence="8">
    <location>
        <begin position="192"/>
        <end position="211"/>
    </location>
</feature>
<evidence type="ECO:0000256" key="1">
    <source>
        <dbReference type="ARBA" id="ARBA00004651"/>
    </source>
</evidence>
<dbReference type="OrthoDB" id="7818483at2"/>
<evidence type="ECO:0000256" key="5">
    <source>
        <dbReference type="ARBA" id="ARBA00022989"/>
    </source>
</evidence>
<feature type="transmembrane region" description="Helical" evidence="8">
    <location>
        <begin position="135"/>
        <end position="155"/>
    </location>
</feature>
<evidence type="ECO:0000256" key="4">
    <source>
        <dbReference type="ARBA" id="ARBA00022692"/>
    </source>
</evidence>
<keyword evidence="10" id="KW-1185">Reference proteome</keyword>
<keyword evidence="2" id="KW-0813">Transport</keyword>
<keyword evidence="3" id="KW-1003">Cell membrane</keyword>
<dbReference type="GO" id="GO:0030001">
    <property type="term" value="P:metal ion transport"/>
    <property type="evidence" value="ECO:0007669"/>
    <property type="project" value="UniProtKB-ARBA"/>
</dbReference>
<dbReference type="GO" id="GO:0008324">
    <property type="term" value="F:monoatomic cation transmembrane transporter activity"/>
    <property type="evidence" value="ECO:0007669"/>
    <property type="project" value="InterPro"/>
</dbReference>
<feature type="transmembrane region" description="Helical" evidence="8">
    <location>
        <begin position="415"/>
        <end position="439"/>
    </location>
</feature>
<dbReference type="AlphaFoldDB" id="A0A1X6YNU1"/>
<organism evidence="9 10">
    <name type="scientific">Roseovarius halotolerans</name>
    <dbReference type="NCBI Taxonomy" id="505353"/>
    <lineage>
        <taxon>Bacteria</taxon>
        <taxon>Pseudomonadati</taxon>
        <taxon>Pseudomonadota</taxon>
        <taxon>Alphaproteobacteria</taxon>
        <taxon>Rhodobacterales</taxon>
        <taxon>Roseobacteraceae</taxon>
        <taxon>Roseovarius</taxon>
    </lineage>
</organism>
<gene>
    <name evidence="9" type="primary">trkG</name>
    <name evidence="9" type="ORF">ROH8110_01260</name>
</gene>
<evidence type="ECO:0000256" key="6">
    <source>
        <dbReference type="ARBA" id="ARBA00023065"/>
    </source>
</evidence>
<feature type="transmembrane region" description="Helical" evidence="8">
    <location>
        <begin position="314"/>
        <end position="336"/>
    </location>
</feature>
<evidence type="ECO:0000256" key="2">
    <source>
        <dbReference type="ARBA" id="ARBA00022448"/>
    </source>
</evidence>
<evidence type="ECO:0000313" key="10">
    <source>
        <dbReference type="Proteomes" id="UP000193207"/>
    </source>
</evidence>
<dbReference type="Pfam" id="PF02386">
    <property type="entry name" value="TrkH"/>
    <property type="match status" value="1"/>
</dbReference>
<protein>
    <submittedName>
        <fullName evidence="9">Trk system potassium uptake protein TrkG</fullName>
    </submittedName>
</protein>
<proteinExistence type="predicted"/>
<dbReference type="InterPro" id="IPR003445">
    <property type="entry name" value="Cat_transpt"/>
</dbReference>
<keyword evidence="4 8" id="KW-0812">Transmembrane</keyword>
<keyword evidence="6" id="KW-0406">Ion transport</keyword>
<sequence length="506" mass="54170">MKERLLTFPLILILAGVAALAMMIPGLHALVQEEHRVARAFVYSSILGLVLLFLVGLAMAGRATRGNTDLQNLFSLLMAYTLLPLFLALPFYEGIANTSFINAYFEMVSSLTTTGATMFDTPGRLVDSLHLWRGMVGWLGGLLMWIAASAVLAPLHLGGFEVTASGEPGQEVSELDRFERASPGKRLAQTTYQLLPVYGGLTAALWLMLMIGGDRPLVAFMHSMSTMATSGISPIGGIENAGSGYGGEAVIFLFMLFALSRLTFSSDTITTARPGLHHDPEFRFGMALVIGVPLLLFSRHWLGAFEVDQTESFALAAEALWGGMFTVLSFLSTTGFESAAWEGARNWSGLGTPGLILMGLSLVGGGVATTAGGVKLLRVYALYLNGRREMERLVYPSSVGRAQAGSRRIRRQGAFIAWIFFMLFALSLTLVTVALTALGQGFEPAIVLAVATLSTTGPLITVATETPIQLLTLAGPTKLVLCAAMVLGRLETLAIIALLNPGLWRN</sequence>